<protein>
    <submittedName>
        <fullName evidence="3">Toxin ETX/toxin MTX2</fullName>
    </submittedName>
</protein>
<evidence type="ECO:0000313" key="4">
    <source>
        <dbReference type="Proteomes" id="UP000198534"/>
    </source>
</evidence>
<dbReference type="EMBL" id="FNNQ01000002">
    <property type="protein sequence ID" value="SDW33313.1"/>
    <property type="molecule type" value="Genomic_DNA"/>
</dbReference>
<keyword evidence="2" id="KW-0732">Signal</keyword>
<gene>
    <name evidence="3" type="ORF">SAMN05444487_102267</name>
</gene>
<feature type="compositionally biased region" description="Basic and acidic residues" evidence="1">
    <location>
        <begin position="281"/>
        <end position="304"/>
    </location>
</feature>
<dbReference type="SUPFAM" id="SSF56973">
    <property type="entry name" value="Aerolisin/ETX pore-forming domain"/>
    <property type="match status" value="1"/>
</dbReference>
<accession>A0A1H2SNT0</accession>
<dbReference type="AlphaFoldDB" id="A0A1H2SNT0"/>
<evidence type="ECO:0000256" key="2">
    <source>
        <dbReference type="SAM" id="SignalP"/>
    </source>
</evidence>
<feature type="region of interest" description="Disordered" evidence="1">
    <location>
        <begin position="281"/>
        <end position="318"/>
    </location>
</feature>
<name>A0A1H2SNT0_9BACL</name>
<dbReference type="Gene3D" id="2.170.15.10">
    <property type="entry name" value="Proaerolysin, chain A, domain 3"/>
    <property type="match status" value="1"/>
</dbReference>
<dbReference type="OrthoDB" id="2673876at2"/>
<feature type="signal peptide" evidence="2">
    <location>
        <begin position="1"/>
        <end position="33"/>
    </location>
</feature>
<organism evidence="3 4">
    <name type="scientific">Marininema mesophilum</name>
    <dbReference type="NCBI Taxonomy" id="1048340"/>
    <lineage>
        <taxon>Bacteria</taxon>
        <taxon>Bacillati</taxon>
        <taxon>Bacillota</taxon>
        <taxon>Bacilli</taxon>
        <taxon>Bacillales</taxon>
        <taxon>Thermoactinomycetaceae</taxon>
        <taxon>Marininema</taxon>
    </lineage>
</organism>
<feature type="chain" id="PRO_5011438974" evidence="2">
    <location>
        <begin position="34"/>
        <end position="318"/>
    </location>
</feature>
<dbReference type="Pfam" id="PF03318">
    <property type="entry name" value="ETX_MTX2"/>
    <property type="match status" value="1"/>
</dbReference>
<sequence length="318" mass="35166">MGKSCRRLCIFVIAFLLVASVGLTGTLNSKAFAAEPTFVDFDKVVNDGWCKATYPDTSDQCEAKVNWDNTKLNVTNVTVTKEGEPEVSTGPDMYFGTARLTNNSDDAQNLNSQEFSKQVTETLSSTVTEGFKVGTEVSLNATFMGLGTSTKLSTEYSFSNAETKTNTDTVTYTSPRQTIKVPPRTTAIVKVYLKQVNAKGKVNLNATLGTDGLLWLNHKDPDGTTAVRGWDTFDQFRYWDQKGLLPQELSVDYSGKKVLFKGSGEYSAEYGTEYQVDVSYEKPDSADGLSEKQSRSANEDKDQYKPYSYKVPVKKVKK</sequence>
<dbReference type="RefSeq" id="WP_091736181.1">
    <property type="nucleotide sequence ID" value="NZ_FNNQ01000002.1"/>
</dbReference>
<evidence type="ECO:0000256" key="1">
    <source>
        <dbReference type="SAM" id="MobiDB-lite"/>
    </source>
</evidence>
<dbReference type="Proteomes" id="UP000198534">
    <property type="component" value="Unassembled WGS sequence"/>
</dbReference>
<keyword evidence="4" id="KW-1185">Reference proteome</keyword>
<reference evidence="3 4" key="1">
    <citation type="submission" date="2016-10" db="EMBL/GenBank/DDBJ databases">
        <authorList>
            <person name="de Groot N.N."/>
        </authorList>
    </citation>
    <scope>NUCLEOTIDE SEQUENCE [LARGE SCALE GENOMIC DNA]</scope>
    <source>
        <strain evidence="3 4">DSM 45610</strain>
    </source>
</reference>
<proteinExistence type="predicted"/>
<evidence type="ECO:0000313" key="3">
    <source>
        <dbReference type="EMBL" id="SDW33313.1"/>
    </source>
</evidence>
<dbReference type="InterPro" id="IPR004991">
    <property type="entry name" value="Aerolysin-like"/>
</dbReference>
<dbReference type="CDD" id="cd20223">
    <property type="entry name" value="PFM_epsilon-toxin-like"/>
    <property type="match status" value="1"/>
</dbReference>